<keyword evidence="2" id="KW-1185">Reference proteome</keyword>
<evidence type="ECO:0000313" key="1">
    <source>
        <dbReference type="EMBL" id="NYJ36514.1"/>
    </source>
</evidence>
<protein>
    <submittedName>
        <fullName evidence="1">Uncharacterized protein</fullName>
    </submittedName>
</protein>
<sequence length="90" mass="10168">MSVGFRPTEADAEILNAYKRAGETNSDVLRRGLRALQRQEWEEQAREDMARIAASGEDLSGEPDAWEYDDQGRIRVSGTDVTVNAREVRK</sequence>
<reference evidence="1 2" key="1">
    <citation type="submission" date="2020-07" db="EMBL/GenBank/DDBJ databases">
        <title>Sequencing the genomes of 1000 actinobacteria strains.</title>
        <authorList>
            <person name="Klenk H.-P."/>
        </authorList>
    </citation>
    <scope>NUCLEOTIDE SEQUENCE [LARGE SCALE GENOMIC DNA]</scope>
    <source>
        <strain evidence="1 2">DSM 44442</strain>
    </source>
</reference>
<dbReference type="RefSeq" id="WP_179826458.1">
    <property type="nucleotide sequence ID" value="NZ_JACCFS010000001.1"/>
</dbReference>
<name>A0A7Z0JCI7_9ACTN</name>
<accession>A0A7Z0JCI7</accession>
<organism evidence="1 2">
    <name type="scientific">Nocardiopsis aegyptia</name>
    <dbReference type="NCBI Taxonomy" id="220378"/>
    <lineage>
        <taxon>Bacteria</taxon>
        <taxon>Bacillati</taxon>
        <taxon>Actinomycetota</taxon>
        <taxon>Actinomycetes</taxon>
        <taxon>Streptosporangiales</taxon>
        <taxon>Nocardiopsidaceae</taxon>
        <taxon>Nocardiopsis</taxon>
    </lineage>
</organism>
<gene>
    <name evidence="1" type="ORF">HNR10_004395</name>
</gene>
<dbReference type="Proteomes" id="UP000572051">
    <property type="component" value="Unassembled WGS sequence"/>
</dbReference>
<dbReference type="EMBL" id="JACCFS010000001">
    <property type="protein sequence ID" value="NYJ36514.1"/>
    <property type="molecule type" value="Genomic_DNA"/>
</dbReference>
<dbReference type="AlphaFoldDB" id="A0A7Z0JCI7"/>
<proteinExistence type="predicted"/>
<comment type="caution">
    <text evidence="1">The sequence shown here is derived from an EMBL/GenBank/DDBJ whole genome shotgun (WGS) entry which is preliminary data.</text>
</comment>
<evidence type="ECO:0000313" key="2">
    <source>
        <dbReference type="Proteomes" id="UP000572051"/>
    </source>
</evidence>